<dbReference type="RefSeq" id="WP_229668744.1">
    <property type="nucleotide sequence ID" value="NZ_BMJB01000001.1"/>
</dbReference>
<evidence type="ECO:0000313" key="3">
    <source>
        <dbReference type="EMBL" id="GGA61989.1"/>
    </source>
</evidence>
<organism evidence="3 4">
    <name type="scientific">Edaphobacter acidisoli</name>
    <dbReference type="NCBI Taxonomy" id="2040573"/>
    <lineage>
        <taxon>Bacteria</taxon>
        <taxon>Pseudomonadati</taxon>
        <taxon>Acidobacteriota</taxon>
        <taxon>Terriglobia</taxon>
        <taxon>Terriglobales</taxon>
        <taxon>Acidobacteriaceae</taxon>
        <taxon>Edaphobacter</taxon>
    </lineage>
</organism>
<dbReference type="EMBL" id="BMJB01000001">
    <property type="protein sequence ID" value="GGA61989.1"/>
    <property type="molecule type" value="Genomic_DNA"/>
</dbReference>
<proteinExistence type="predicted"/>
<dbReference type="InterPro" id="IPR013424">
    <property type="entry name" value="Ice-binding_C"/>
</dbReference>
<evidence type="ECO:0000259" key="2">
    <source>
        <dbReference type="Pfam" id="PF07589"/>
    </source>
</evidence>
<gene>
    <name evidence="3" type="ORF">GCM10011507_11910</name>
</gene>
<feature type="domain" description="Ice-binding protein C-terminal" evidence="2">
    <location>
        <begin position="188"/>
        <end position="211"/>
    </location>
</feature>
<accession>A0A916RMR7</accession>
<name>A0A916RMR7_9BACT</name>
<dbReference type="AlphaFoldDB" id="A0A916RMR7"/>
<dbReference type="NCBIfam" id="TIGR02595">
    <property type="entry name" value="PEP_CTERM"/>
    <property type="match status" value="1"/>
</dbReference>
<evidence type="ECO:0000313" key="4">
    <source>
        <dbReference type="Proteomes" id="UP000648801"/>
    </source>
</evidence>
<sequence length="216" mass="22457">MKRFGVIAAIICLAMTPVLAKADTMTFTGASNNGIGPYSLTDGSTALSLFGMNDQDGVKHGESWGANVVNGSAFAGSALSTTGFQYEEEAYIAGQYNGTNASTVQYALWQVFDSLNIGNYNSSSNALASAAFNFALANVGDTAGNTLLANATFYIWDGGNVTHQDQNLPPENYVGSSSVGNTISNNSPVPEPSSLLLFGSGLIGLAGLLRRAVWSE</sequence>
<keyword evidence="1" id="KW-0732">Signal</keyword>
<reference evidence="3" key="2">
    <citation type="submission" date="2020-09" db="EMBL/GenBank/DDBJ databases">
        <authorList>
            <person name="Sun Q."/>
            <person name="Zhou Y."/>
        </authorList>
    </citation>
    <scope>NUCLEOTIDE SEQUENCE</scope>
    <source>
        <strain evidence="3">CGMCC 1.15447</strain>
    </source>
</reference>
<feature type="signal peptide" evidence="1">
    <location>
        <begin position="1"/>
        <end position="20"/>
    </location>
</feature>
<feature type="chain" id="PRO_5037599697" description="Ice-binding protein C-terminal domain-containing protein" evidence="1">
    <location>
        <begin position="21"/>
        <end position="216"/>
    </location>
</feature>
<dbReference type="Pfam" id="PF07589">
    <property type="entry name" value="PEP-CTERM"/>
    <property type="match status" value="1"/>
</dbReference>
<protein>
    <recommendedName>
        <fullName evidence="2">Ice-binding protein C-terminal domain-containing protein</fullName>
    </recommendedName>
</protein>
<reference evidence="3" key="1">
    <citation type="journal article" date="2014" name="Int. J. Syst. Evol. Microbiol.">
        <title>Complete genome sequence of Corynebacterium casei LMG S-19264T (=DSM 44701T), isolated from a smear-ripened cheese.</title>
        <authorList>
            <consortium name="US DOE Joint Genome Institute (JGI-PGF)"/>
            <person name="Walter F."/>
            <person name="Albersmeier A."/>
            <person name="Kalinowski J."/>
            <person name="Ruckert C."/>
        </authorList>
    </citation>
    <scope>NUCLEOTIDE SEQUENCE</scope>
    <source>
        <strain evidence="3">CGMCC 1.15447</strain>
    </source>
</reference>
<comment type="caution">
    <text evidence="3">The sequence shown here is derived from an EMBL/GenBank/DDBJ whole genome shotgun (WGS) entry which is preliminary data.</text>
</comment>
<evidence type="ECO:0000256" key="1">
    <source>
        <dbReference type="SAM" id="SignalP"/>
    </source>
</evidence>
<dbReference type="Proteomes" id="UP000648801">
    <property type="component" value="Unassembled WGS sequence"/>
</dbReference>
<keyword evidence="4" id="KW-1185">Reference proteome</keyword>